<evidence type="ECO:0008006" key="3">
    <source>
        <dbReference type="Google" id="ProtNLM"/>
    </source>
</evidence>
<dbReference type="Gene3D" id="3.20.20.140">
    <property type="entry name" value="Metal-dependent hydrolases"/>
    <property type="match status" value="1"/>
</dbReference>
<accession>A0AAW0GG81</accession>
<gene>
    <name evidence="1" type="ORF">QCA50_008385</name>
</gene>
<name>A0AAW0GG81_9APHY</name>
<dbReference type="Proteomes" id="UP001385951">
    <property type="component" value="Unassembled WGS sequence"/>
</dbReference>
<evidence type="ECO:0000313" key="1">
    <source>
        <dbReference type="EMBL" id="KAK7688015.1"/>
    </source>
</evidence>
<organism evidence="1 2">
    <name type="scientific">Cerrena zonata</name>
    <dbReference type="NCBI Taxonomy" id="2478898"/>
    <lineage>
        <taxon>Eukaryota</taxon>
        <taxon>Fungi</taxon>
        <taxon>Dikarya</taxon>
        <taxon>Basidiomycota</taxon>
        <taxon>Agaricomycotina</taxon>
        <taxon>Agaricomycetes</taxon>
        <taxon>Polyporales</taxon>
        <taxon>Cerrenaceae</taxon>
        <taxon>Cerrena</taxon>
    </lineage>
</organism>
<keyword evidence="2" id="KW-1185">Reference proteome</keyword>
<dbReference type="InterPro" id="IPR032466">
    <property type="entry name" value="Metal_Hydrolase"/>
</dbReference>
<dbReference type="SUPFAM" id="SSF51556">
    <property type="entry name" value="Metallo-dependent hydrolases"/>
    <property type="match status" value="1"/>
</dbReference>
<sequence length="61" mass="6953">MEEFTAHYNLAKEAGLGVTLHIAETKENPVEDTLKLLSFNPDRLGHATFLDSRPERFCLHQ</sequence>
<reference evidence="1 2" key="1">
    <citation type="submission" date="2022-09" db="EMBL/GenBank/DDBJ databases">
        <authorList>
            <person name="Palmer J.M."/>
        </authorList>
    </citation>
    <scope>NUCLEOTIDE SEQUENCE [LARGE SCALE GENOMIC DNA]</scope>
    <source>
        <strain evidence="1 2">DSM 7382</strain>
    </source>
</reference>
<evidence type="ECO:0000313" key="2">
    <source>
        <dbReference type="Proteomes" id="UP001385951"/>
    </source>
</evidence>
<dbReference type="EMBL" id="JASBNA010000011">
    <property type="protein sequence ID" value="KAK7688015.1"/>
    <property type="molecule type" value="Genomic_DNA"/>
</dbReference>
<protein>
    <recommendedName>
        <fullName evidence="3">Adenosine deaminase</fullName>
    </recommendedName>
</protein>
<comment type="caution">
    <text evidence="1">The sequence shown here is derived from an EMBL/GenBank/DDBJ whole genome shotgun (WGS) entry which is preliminary data.</text>
</comment>
<proteinExistence type="predicted"/>
<dbReference type="AlphaFoldDB" id="A0AAW0GG81"/>